<dbReference type="OrthoDB" id="10264220at2759"/>
<dbReference type="GO" id="GO:0000329">
    <property type="term" value="C:fungal-type vacuole membrane"/>
    <property type="evidence" value="ECO:0007669"/>
    <property type="project" value="TreeGrafter"/>
</dbReference>
<sequence>MTFAIVLNVYNHLYYGHPQFIWAEFVPQMLFMQSIFGYLVICIIYKWSVDWWALDGSGNHIRNSPPSLLNMLIYMFLTPGKVDPKDQLYPGQGPVQAFLLFVAAVCVPWMLLMKPYLLKKEHEKAKSEGYHVATEGAARVSYEEDEGDAAGGAVVAEAMDEEEEFDFSEIMIHQTIHCIEFCLNCISNTASYLRLWALSLAHARE</sequence>
<dbReference type="Proteomes" id="UP000268093">
    <property type="component" value="Unassembled WGS sequence"/>
</dbReference>
<dbReference type="PANTHER" id="PTHR11629">
    <property type="entry name" value="VACUOLAR PROTON ATPASES"/>
    <property type="match status" value="1"/>
</dbReference>
<dbReference type="InterPro" id="IPR002490">
    <property type="entry name" value="V-ATPase_116kDa_su"/>
</dbReference>
<dbReference type="GO" id="GO:0007035">
    <property type="term" value="P:vacuolar acidification"/>
    <property type="evidence" value="ECO:0007669"/>
    <property type="project" value="TreeGrafter"/>
</dbReference>
<dbReference type="GO" id="GO:0033179">
    <property type="term" value="C:proton-transporting V-type ATPase, V0 domain"/>
    <property type="evidence" value="ECO:0007669"/>
    <property type="project" value="InterPro"/>
</dbReference>
<proteinExistence type="predicted"/>
<dbReference type="GO" id="GO:0051117">
    <property type="term" value="F:ATPase binding"/>
    <property type="evidence" value="ECO:0007669"/>
    <property type="project" value="TreeGrafter"/>
</dbReference>
<comment type="caution">
    <text evidence="1">The sequence shown here is derived from an EMBL/GenBank/DDBJ whole genome shotgun (WGS) entry which is preliminary data.</text>
</comment>
<accession>A0A433DCG3</accession>
<reference evidence="1 2" key="1">
    <citation type="journal article" date="2018" name="New Phytol.">
        <title>Phylogenomics of Endogonaceae and evolution of mycorrhizas within Mucoromycota.</title>
        <authorList>
            <person name="Chang Y."/>
            <person name="Desiro A."/>
            <person name="Na H."/>
            <person name="Sandor L."/>
            <person name="Lipzen A."/>
            <person name="Clum A."/>
            <person name="Barry K."/>
            <person name="Grigoriev I.V."/>
            <person name="Martin F.M."/>
            <person name="Stajich J.E."/>
            <person name="Smith M.E."/>
            <person name="Bonito G."/>
            <person name="Spatafora J.W."/>
        </authorList>
    </citation>
    <scope>NUCLEOTIDE SEQUENCE [LARGE SCALE GENOMIC DNA]</scope>
    <source>
        <strain evidence="1 2">GMNB39</strain>
    </source>
</reference>
<evidence type="ECO:0000313" key="1">
    <source>
        <dbReference type="EMBL" id="RUP48507.1"/>
    </source>
</evidence>
<dbReference type="PANTHER" id="PTHR11629:SF63">
    <property type="entry name" value="V-TYPE PROTON ATPASE SUBUNIT A"/>
    <property type="match status" value="1"/>
</dbReference>
<dbReference type="GO" id="GO:0016471">
    <property type="term" value="C:vacuolar proton-transporting V-type ATPase complex"/>
    <property type="evidence" value="ECO:0007669"/>
    <property type="project" value="TreeGrafter"/>
</dbReference>
<dbReference type="EMBL" id="RBNI01003284">
    <property type="protein sequence ID" value="RUP48507.1"/>
    <property type="molecule type" value="Genomic_DNA"/>
</dbReference>
<evidence type="ECO:0000313" key="2">
    <source>
        <dbReference type="Proteomes" id="UP000268093"/>
    </source>
</evidence>
<dbReference type="Pfam" id="PF01496">
    <property type="entry name" value="V_ATPase_I"/>
    <property type="match status" value="1"/>
</dbReference>
<protein>
    <submittedName>
        <fullName evidence="1">V-type ATPase, V0 complex, 116kDa subunit family</fullName>
    </submittedName>
</protein>
<gene>
    <name evidence="1" type="ORF">BC936DRAFT_144466</name>
</gene>
<name>A0A433DCG3_9FUNG</name>
<dbReference type="GO" id="GO:0046961">
    <property type="term" value="F:proton-transporting ATPase activity, rotational mechanism"/>
    <property type="evidence" value="ECO:0007669"/>
    <property type="project" value="InterPro"/>
</dbReference>
<keyword evidence="2" id="KW-1185">Reference proteome</keyword>
<organism evidence="1 2">
    <name type="scientific">Jimgerdemannia flammicorona</name>
    <dbReference type="NCBI Taxonomy" id="994334"/>
    <lineage>
        <taxon>Eukaryota</taxon>
        <taxon>Fungi</taxon>
        <taxon>Fungi incertae sedis</taxon>
        <taxon>Mucoromycota</taxon>
        <taxon>Mucoromycotina</taxon>
        <taxon>Endogonomycetes</taxon>
        <taxon>Endogonales</taxon>
        <taxon>Endogonaceae</taxon>
        <taxon>Jimgerdemannia</taxon>
    </lineage>
</organism>